<evidence type="ECO:0000259" key="7">
    <source>
        <dbReference type="Pfam" id="PF04024"/>
    </source>
</evidence>
<evidence type="ECO:0000256" key="5">
    <source>
        <dbReference type="ARBA" id="ARBA00023136"/>
    </source>
</evidence>
<evidence type="ECO:0000256" key="2">
    <source>
        <dbReference type="ARBA" id="ARBA00022475"/>
    </source>
</evidence>
<proteinExistence type="predicted"/>
<evidence type="ECO:0000256" key="6">
    <source>
        <dbReference type="SAM" id="Phobius"/>
    </source>
</evidence>
<evidence type="ECO:0000256" key="3">
    <source>
        <dbReference type="ARBA" id="ARBA00022692"/>
    </source>
</evidence>
<feature type="domain" description="Phage shock protein PspC N-terminal" evidence="7">
    <location>
        <begin position="12"/>
        <end position="67"/>
    </location>
</feature>
<keyword evidence="9" id="KW-1185">Reference proteome</keyword>
<organism evidence="8 9">
    <name type="scientific">Cellulomonas wangleii</name>
    <dbReference type="NCBI Taxonomy" id="2816956"/>
    <lineage>
        <taxon>Bacteria</taxon>
        <taxon>Bacillati</taxon>
        <taxon>Actinomycetota</taxon>
        <taxon>Actinomycetes</taxon>
        <taxon>Micrococcales</taxon>
        <taxon>Cellulomonadaceae</taxon>
        <taxon>Cellulomonas</taxon>
    </lineage>
</organism>
<sequence length="77" mass="8241">MDGIRGAFARAGLVRPQNGRWLAGVCAGVAARTGIDAWMVRLALLLLTILPGSAVVVYAVLWFCMPPQGWVPPARTH</sequence>
<dbReference type="RefSeq" id="WP_207340415.1">
    <property type="nucleotide sequence ID" value="NZ_CP074405.1"/>
</dbReference>
<keyword evidence="2" id="KW-1003">Cell membrane</keyword>
<evidence type="ECO:0000313" key="9">
    <source>
        <dbReference type="Proteomes" id="UP000677804"/>
    </source>
</evidence>
<comment type="subcellular location">
    <subcellularLocation>
        <location evidence="1">Cell membrane</location>
        <topology evidence="1">Single-pass membrane protein</topology>
    </subcellularLocation>
</comment>
<evidence type="ECO:0000313" key="8">
    <source>
        <dbReference type="EMBL" id="QVI62935.1"/>
    </source>
</evidence>
<keyword evidence="5 6" id="KW-0472">Membrane</keyword>
<protein>
    <submittedName>
        <fullName evidence="8">PspC domain-containing protein</fullName>
    </submittedName>
</protein>
<reference evidence="8 9" key="1">
    <citation type="submission" date="2021-05" db="EMBL/GenBank/DDBJ databases">
        <title>Novel species in genus Cellulomonas.</title>
        <authorList>
            <person name="Zhang G."/>
        </authorList>
    </citation>
    <scope>NUCLEOTIDE SEQUENCE [LARGE SCALE GENOMIC DNA]</scope>
    <source>
        <strain evidence="9">zg-ZUI222</strain>
    </source>
</reference>
<feature type="transmembrane region" description="Helical" evidence="6">
    <location>
        <begin position="42"/>
        <end position="63"/>
    </location>
</feature>
<dbReference type="EMBL" id="CP074405">
    <property type="protein sequence ID" value="QVI62935.1"/>
    <property type="molecule type" value="Genomic_DNA"/>
</dbReference>
<keyword evidence="3 6" id="KW-0812">Transmembrane</keyword>
<keyword evidence="4 6" id="KW-1133">Transmembrane helix</keyword>
<dbReference type="PANTHER" id="PTHR33885">
    <property type="entry name" value="PHAGE SHOCK PROTEIN C"/>
    <property type="match status" value="1"/>
</dbReference>
<dbReference type="InterPro" id="IPR007168">
    <property type="entry name" value="Phageshock_PspC_N"/>
</dbReference>
<name>A0ABX8D7X2_9CELL</name>
<evidence type="ECO:0000256" key="1">
    <source>
        <dbReference type="ARBA" id="ARBA00004162"/>
    </source>
</evidence>
<dbReference type="PANTHER" id="PTHR33885:SF3">
    <property type="entry name" value="PHAGE SHOCK PROTEIN C"/>
    <property type="match status" value="1"/>
</dbReference>
<evidence type="ECO:0000256" key="4">
    <source>
        <dbReference type="ARBA" id="ARBA00022989"/>
    </source>
</evidence>
<gene>
    <name evidence="8" type="ORF">KG103_03110</name>
</gene>
<dbReference type="InterPro" id="IPR052027">
    <property type="entry name" value="PspC"/>
</dbReference>
<dbReference type="Proteomes" id="UP000677804">
    <property type="component" value="Chromosome"/>
</dbReference>
<accession>A0ABX8D7X2</accession>
<dbReference type="Pfam" id="PF04024">
    <property type="entry name" value="PspC"/>
    <property type="match status" value="1"/>
</dbReference>